<dbReference type="InterPro" id="IPR042470">
    <property type="entry name" value="RMI1_N_C_sf"/>
</dbReference>
<evidence type="ECO:0000259" key="4">
    <source>
        <dbReference type="Pfam" id="PF08585"/>
    </source>
</evidence>
<feature type="domain" description="RecQ mediated genome instability protein 1 OB-fold" evidence="4">
    <location>
        <begin position="86"/>
        <end position="243"/>
    </location>
</feature>
<dbReference type="OrthoDB" id="341511at2759"/>
<feature type="compositionally biased region" description="Basic and acidic residues" evidence="3">
    <location>
        <begin position="323"/>
        <end position="335"/>
    </location>
</feature>
<sequence>MAVNPDALAAVRRLLSARYPTLEVDPGWLDRCIADVCQGDAAVRCGSNDQLARSVRQRLLETDLAQVVVPSYSRIAPEKLQAANGKVGDGGRGAVLVQIESMIDIGCSAASQLEIAEARVEARRSNKDPNEAYAGLKPAASASSSSSGADAMAAFDAQEEGKSQCNTIYPRRMLKLELSDGGSSANVWAIELERIGGLDMNTTKMGSKLLLKGAQVNKGYLLLTPATVSVEGGGVSAKQAVAEEKLIAKLRAQLGPPRRKRGMPSKPQASSNHAHDGNGSNHTTTAAQDRFSPDEDESMLLAALEAEAEAEAGVDEAAAAQLAERDASLPHETKPESGGPANGGAQRGGRQPAPIVMVDSDDDDDAYTSARWQETILIESSPEP</sequence>
<accession>W3VJA8</accession>
<evidence type="ECO:0000256" key="3">
    <source>
        <dbReference type="SAM" id="MobiDB-lite"/>
    </source>
</evidence>
<comment type="caution">
    <text evidence="6">The sequence shown here is derived from an EMBL/GenBank/DDBJ whole genome shotgun (WGS) entry which is preliminary data.</text>
</comment>
<organism evidence="6 7">
    <name type="scientific">Moesziomyces aphidis</name>
    <name type="common">Pseudozyma aphidis</name>
    <dbReference type="NCBI Taxonomy" id="84754"/>
    <lineage>
        <taxon>Eukaryota</taxon>
        <taxon>Fungi</taxon>
        <taxon>Dikarya</taxon>
        <taxon>Basidiomycota</taxon>
        <taxon>Ustilaginomycotina</taxon>
        <taxon>Ustilaginomycetes</taxon>
        <taxon>Ustilaginales</taxon>
        <taxon>Ustilaginaceae</taxon>
        <taxon>Moesziomyces</taxon>
    </lineage>
</organism>
<dbReference type="AlphaFoldDB" id="W3VJA8"/>
<dbReference type="InterPro" id="IPR049363">
    <property type="entry name" value="RMI1_N"/>
</dbReference>
<dbReference type="PANTHER" id="PTHR14790">
    <property type="entry name" value="RECQ-MEDIATED GENOME INSTABILITY PROTEIN 1 RMI1"/>
    <property type="match status" value="1"/>
</dbReference>
<keyword evidence="7" id="KW-1185">Reference proteome</keyword>
<dbReference type="Pfam" id="PF08585">
    <property type="entry name" value="RMI1_N_C"/>
    <property type="match status" value="1"/>
</dbReference>
<dbReference type="Gene3D" id="2.40.50.770">
    <property type="entry name" value="RecQ-mediated genome instability protein Rmi1, C-terminal domain"/>
    <property type="match status" value="1"/>
</dbReference>
<dbReference type="Proteomes" id="UP000019462">
    <property type="component" value="Unassembled WGS sequence"/>
</dbReference>
<feature type="region of interest" description="Disordered" evidence="3">
    <location>
        <begin position="308"/>
        <end position="384"/>
    </location>
</feature>
<dbReference type="GO" id="GO:0016604">
    <property type="term" value="C:nuclear body"/>
    <property type="evidence" value="ECO:0007669"/>
    <property type="project" value="TreeGrafter"/>
</dbReference>
<dbReference type="EMBL" id="AWNI01000014">
    <property type="protein sequence ID" value="ETS61723.1"/>
    <property type="molecule type" value="Genomic_DNA"/>
</dbReference>
<feature type="region of interest" description="Disordered" evidence="3">
    <location>
        <begin position="124"/>
        <end position="146"/>
    </location>
</feature>
<reference evidence="6 7" key="1">
    <citation type="journal article" date="2014" name="Genome Announc.">
        <title>Genome sequence of the basidiomycetous fungus Pseudozyma aphidis DSM70725, an efficient producer of biosurfactant mannosylerythritol lipids.</title>
        <authorList>
            <person name="Lorenz S."/>
            <person name="Guenther M."/>
            <person name="Grumaz C."/>
            <person name="Rupp S."/>
            <person name="Zibek S."/>
            <person name="Sohn K."/>
        </authorList>
    </citation>
    <scope>NUCLEOTIDE SEQUENCE [LARGE SCALE GENOMIC DNA]</scope>
    <source>
        <strain evidence="7">ATCC 32657 / CBS 517.83 / DSM 70725 / JCM 10318 / NBRC 10182 / NRRL Y-7954 / St-0401</strain>
    </source>
</reference>
<proteinExistence type="inferred from homology"/>
<comment type="similarity">
    <text evidence="1">Belongs to the RMI1 family.</text>
</comment>
<evidence type="ECO:0000313" key="7">
    <source>
        <dbReference type="Proteomes" id="UP000019462"/>
    </source>
</evidence>
<dbReference type="GO" id="GO:0031422">
    <property type="term" value="C:RecQ family helicase-topoisomerase III complex"/>
    <property type="evidence" value="ECO:0007669"/>
    <property type="project" value="TreeGrafter"/>
</dbReference>
<name>W3VJA8_MOEAP</name>
<evidence type="ECO:0000256" key="1">
    <source>
        <dbReference type="ARBA" id="ARBA00006395"/>
    </source>
</evidence>
<dbReference type="PANTHER" id="PTHR14790:SF15">
    <property type="entry name" value="RECQ-MEDIATED GENOME INSTABILITY PROTEIN 1"/>
    <property type="match status" value="1"/>
</dbReference>
<evidence type="ECO:0000313" key="6">
    <source>
        <dbReference type="EMBL" id="ETS61723.1"/>
    </source>
</evidence>
<protein>
    <recommendedName>
        <fullName evidence="2">RecQ-mediated genome instability protein 1</fullName>
    </recommendedName>
</protein>
<dbReference type="SMART" id="SM01161">
    <property type="entry name" value="DUF1767"/>
    <property type="match status" value="1"/>
</dbReference>
<feature type="region of interest" description="Disordered" evidence="3">
    <location>
        <begin position="250"/>
        <end position="295"/>
    </location>
</feature>
<dbReference type="GO" id="GO:0000724">
    <property type="term" value="P:double-strand break repair via homologous recombination"/>
    <property type="evidence" value="ECO:0007669"/>
    <property type="project" value="TreeGrafter"/>
</dbReference>
<dbReference type="GO" id="GO:0000712">
    <property type="term" value="P:resolution of meiotic recombination intermediates"/>
    <property type="evidence" value="ECO:0007669"/>
    <property type="project" value="TreeGrafter"/>
</dbReference>
<dbReference type="HOGENOM" id="CLU_633398_0_0_1"/>
<feature type="domain" description="RMI1 N-terminal" evidence="5">
    <location>
        <begin position="15"/>
        <end position="66"/>
    </location>
</feature>
<feature type="compositionally biased region" description="Polar residues" evidence="3">
    <location>
        <begin position="267"/>
        <end position="287"/>
    </location>
</feature>
<dbReference type="InterPro" id="IPR013894">
    <property type="entry name" value="RMI1_OB"/>
</dbReference>
<evidence type="ECO:0000259" key="5">
    <source>
        <dbReference type="Pfam" id="PF21000"/>
    </source>
</evidence>
<dbReference type="Pfam" id="PF21000">
    <property type="entry name" value="RMI1_N_N"/>
    <property type="match status" value="1"/>
</dbReference>
<gene>
    <name evidence="6" type="ORF">PaG_04228</name>
</gene>
<evidence type="ECO:0000256" key="2">
    <source>
        <dbReference type="ARBA" id="ARBA00018987"/>
    </source>
</evidence>